<proteinExistence type="predicted"/>
<dbReference type="eggNOG" id="KOG2743">
    <property type="taxonomic scope" value="Eukaryota"/>
</dbReference>
<dbReference type="AlphaFoldDB" id="D8LLE4"/>
<dbReference type="GO" id="GO:0005737">
    <property type="term" value="C:cytoplasm"/>
    <property type="evidence" value="ECO:0007669"/>
    <property type="project" value="TreeGrafter"/>
</dbReference>
<evidence type="ECO:0000256" key="1">
    <source>
        <dbReference type="ARBA" id="ARBA00022741"/>
    </source>
</evidence>
<organism evidence="4 5">
    <name type="scientific">Ectocarpus siliculosus</name>
    <name type="common">Brown alga</name>
    <name type="synonym">Conferva siliculosa</name>
    <dbReference type="NCBI Taxonomy" id="2880"/>
    <lineage>
        <taxon>Eukaryota</taxon>
        <taxon>Sar</taxon>
        <taxon>Stramenopiles</taxon>
        <taxon>Ochrophyta</taxon>
        <taxon>PX clade</taxon>
        <taxon>Phaeophyceae</taxon>
        <taxon>Ectocarpales</taxon>
        <taxon>Ectocarpaceae</taxon>
        <taxon>Ectocarpus</taxon>
    </lineage>
</organism>
<gene>
    <name evidence="4" type="ORF">Esi_0036_0123</name>
</gene>
<evidence type="ECO:0000313" key="5">
    <source>
        <dbReference type="Proteomes" id="UP000002630"/>
    </source>
</evidence>
<dbReference type="OrthoDB" id="258627at2759"/>
<dbReference type="PANTHER" id="PTHR13748">
    <property type="entry name" value="COBW-RELATED"/>
    <property type="match status" value="1"/>
</dbReference>
<evidence type="ECO:0000256" key="2">
    <source>
        <dbReference type="ARBA" id="ARBA00023186"/>
    </source>
</evidence>
<dbReference type="STRING" id="2880.D8LLE4"/>
<dbReference type="InterPro" id="IPR036627">
    <property type="entry name" value="CobW-likC_sf"/>
</dbReference>
<dbReference type="EMBL" id="FN649745">
    <property type="protein sequence ID" value="CBN77142.1"/>
    <property type="molecule type" value="Genomic_DNA"/>
</dbReference>
<feature type="domain" description="CobW C-terminal" evidence="3">
    <location>
        <begin position="2"/>
        <end position="80"/>
    </location>
</feature>
<keyword evidence="5" id="KW-1185">Reference proteome</keyword>
<sequence length="88" mass="10094">MFNKFMAEFLRENSANLFRSKGVLAFKDQERKFVFQGVHEQIDCEPAINGWAEGEERVSKIVFIGLDLDKDYITESFKACIVPEATEA</sequence>
<keyword evidence="1" id="KW-0547">Nucleotide-binding</keyword>
<name>D8LLE4_ECTSI</name>
<dbReference type="SUPFAM" id="SSF90002">
    <property type="entry name" value="Hypothetical protein YjiA, C-terminal domain"/>
    <property type="match status" value="1"/>
</dbReference>
<accession>D8LLE4</accession>
<dbReference type="OMA" id="DCEPAIN"/>
<dbReference type="GO" id="GO:0000166">
    <property type="term" value="F:nucleotide binding"/>
    <property type="evidence" value="ECO:0007669"/>
    <property type="project" value="UniProtKB-KW"/>
</dbReference>
<reference evidence="4 5" key="1">
    <citation type="journal article" date="2010" name="Nature">
        <title>The Ectocarpus genome and the independent evolution of multicellularity in brown algae.</title>
        <authorList>
            <person name="Cock J.M."/>
            <person name="Sterck L."/>
            <person name="Rouze P."/>
            <person name="Scornet D."/>
            <person name="Allen A.E."/>
            <person name="Amoutzias G."/>
            <person name="Anthouard V."/>
            <person name="Artiguenave F."/>
            <person name="Aury J.M."/>
            <person name="Badger J.H."/>
            <person name="Beszteri B."/>
            <person name="Billiau K."/>
            <person name="Bonnet E."/>
            <person name="Bothwell J.H."/>
            <person name="Bowler C."/>
            <person name="Boyen C."/>
            <person name="Brownlee C."/>
            <person name="Carrano C.J."/>
            <person name="Charrier B."/>
            <person name="Cho G.Y."/>
            <person name="Coelho S.M."/>
            <person name="Collen J."/>
            <person name="Corre E."/>
            <person name="Da Silva C."/>
            <person name="Delage L."/>
            <person name="Delaroque N."/>
            <person name="Dittami S.M."/>
            <person name="Doulbeau S."/>
            <person name="Elias M."/>
            <person name="Farnham G."/>
            <person name="Gachon C.M."/>
            <person name="Gschloessl B."/>
            <person name="Heesch S."/>
            <person name="Jabbari K."/>
            <person name="Jubin C."/>
            <person name="Kawai H."/>
            <person name="Kimura K."/>
            <person name="Kloareg B."/>
            <person name="Kupper F.C."/>
            <person name="Lang D."/>
            <person name="Le Bail A."/>
            <person name="Leblanc C."/>
            <person name="Lerouge P."/>
            <person name="Lohr M."/>
            <person name="Lopez P.J."/>
            <person name="Martens C."/>
            <person name="Maumus F."/>
            <person name="Michel G."/>
            <person name="Miranda-Saavedra D."/>
            <person name="Morales J."/>
            <person name="Moreau H."/>
            <person name="Motomura T."/>
            <person name="Nagasato C."/>
            <person name="Napoli C.A."/>
            <person name="Nelson D.R."/>
            <person name="Nyvall-Collen P."/>
            <person name="Peters A.F."/>
            <person name="Pommier C."/>
            <person name="Potin P."/>
            <person name="Poulain J."/>
            <person name="Quesneville H."/>
            <person name="Read B."/>
            <person name="Rensing S.A."/>
            <person name="Ritter A."/>
            <person name="Rousvoal S."/>
            <person name="Samanta M."/>
            <person name="Samson G."/>
            <person name="Schroeder D.C."/>
            <person name="Segurens B."/>
            <person name="Strittmatter M."/>
            <person name="Tonon T."/>
            <person name="Tregear J.W."/>
            <person name="Valentin K."/>
            <person name="von Dassow P."/>
            <person name="Yamagishi T."/>
            <person name="Van de Peer Y."/>
            <person name="Wincker P."/>
        </authorList>
    </citation>
    <scope>NUCLEOTIDE SEQUENCE [LARGE SCALE GENOMIC DNA]</scope>
    <source>
        <strain evidence="5">Ec32 / CCAP1310/4</strain>
    </source>
</reference>
<evidence type="ECO:0000313" key="4">
    <source>
        <dbReference type="EMBL" id="CBN77142.1"/>
    </source>
</evidence>
<dbReference type="Proteomes" id="UP000002630">
    <property type="component" value="Linkage Group LG20"/>
</dbReference>
<keyword evidence="2" id="KW-0143">Chaperone</keyword>
<dbReference type="InterPro" id="IPR011629">
    <property type="entry name" value="CobW-like_C"/>
</dbReference>
<dbReference type="PANTHER" id="PTHR13748:SF62">
    <property type="entry name" value="COBW DOMAIN-CONTAINING PROTEIN"/>
    <property type="match status" value="1"/>
</dbReference>
<dbReference type="Gene3D" id="3.30.1220.10">
    <property type="entry name" value="CobW-like, C-terminal domain"/>
    <property type="match status" value="1"/>
</dbReference>
<dbReference type="InterPro" id="IPR051316">
    <property type="entry name" value="Zinc-reg_GTPase_activator"/>
</dbReference>
<dbReference type="Pfam" id="PF07683">
    <property type="entry name" value="CobW_C"/>
    <property type="match status" value="1"/>
</dbReference>
<protein>
    <submittedName>
        <fullName evidence="4">PRLI-interacting factor L-like (ISS)</fullName>
    </submittedName>
</protein>
<dbReference type="InParanoid" id="D8LLE4"/>
<dbReference type="EMBL" id="FN648553">
    <property type="protein sequence ID" value="CBN77142.1"/>
    <property type="molecule type" value="Genomic_DNA"/>
</dbReference>
<evidence type="ECO:0000259" key="3">
    <source>
        <dbReference type="Pfam" id="PF07683"/>
    </source>
</evidence>